<feature type="region of interest" description="Disordered" evidence="1">
    <location>
        <begin position="104"/>
        <end position="126"/>
    </location>
</feature>
<dbReference type="EMBL" id="JAAQHG020000018">
    <property type="protein sequence ID" value="KAL1585694.1"/>
    <property type="molecule type" value="Genomic_DNA"/>
</dbReference>
<dbReference type="RefSeq" id="XP_069228800.1">
    <property type="nucleotide sequence ID" value="XM_069374582.1"/>
</dbReference>
<dbReference type="AlphaFoldDB" id="A0AB34KRF5"/>
<comment type="caution">
    <text evidence="2">The sequence shown here is derived from an EMBL/GenBank/DDBJ whole genome shotgun (WGS) entry which is preliminary data.</text>
</comment>
<dbReference type="GeneID" id="96007420"/>
<organism evidence="2 3">
    <name type="scientific">Cladosporium halotolerans</name>
    <dbReference type="NCBI Taxonomy" id="1052096"/>
    <lineage>
        <taxon>Eukaryota</taxon>
        <taxon>Fungi</taxon>
        <taxon>Dikarya</taxon>
        <taxon>Ascomycota</taxon>
        <taxon>Pezizomycotina</taxon>
        <taxon>Dothideomycetes</taxon>
        <taxon>Dothideomycetidae</taxon>
        <taxon>Cladosporiales</taxon>
        <taxon>Cladosporiaceae</taxon>
        <taxon>Cladosporium</taxon>
    </lineage>
</organism>
<proteinExistence type="predicted"/>
<protein>
    <submittedName>
        <fullName evidence="2">Uncharacterized protein</fullName>
    </submittedName>
</protein>
<evidence type="ECO:0000313" key="2">
    <source>
        <dbReference type="EMBL" id="KAL1585694.1"/>
    </source>
</evidence>
<evidence type="ECO:0000313" key="3">
    <source>
        <dbReference type="Proteomes" id="UP000803884"/>
    </source>
</evidence>
<sequence>MEGVVSRAPCHRFLNKRLEDIVTYHTDLGREQNYDPVYFIVIADSAWRTKGVVLVTLDDDDLECKPDLLWIPAADAGLTLVNLQISNTDWEETKEGVLYDEAVRNEAEGGEDRGEAAEDDDREFGKAPPMGYHIAVYVREGISPEAVIKEIEPSWSIKRPSEVVCKVLKSGDWTETSEISFVSQAASLHPIQVSKHPILHATMFLAVENENFVQGGLTLVELDWDAQTKDRSEGDLEQLGMSVKIDTLTVGSSAVQAGNWAAVFLFATIARKGGIQKWKPRHLLIGAHCPPCPDGDVKLVNSLDPGAAQRRFGDEKIMPGGWITAARGYDEDRFCLQLLEAQRSFCLRLRFAPNLCKELFIYSNAAETRETEEVMVVRVMEGTEKLTKALEGYGMLDVSNMKIEAINCPALGAYTLVSDVVEGRKSWKGTSISELPVSRG</sequence>
<feature type="compositionally biased region" description="Basic and acidic residues" evidence="1">
    <location>
        <begin position="104"/>
        <end position="116"/>
    </location>
</feature>
<gene>
    <name evidence="2" type="ORF">WHR41_05977</name>
</gene>
<keyword evidence="3" id="KW-1185">Reference proteome</keyword>
<dbReference type="Proteomes" id="UP000803884">
    <property type="component" value="Unassembled WGS sequence"/>
</dbReference>
<accession>A0AB34KRF5</accession>
<name>A0AB34KRF5_9PEZI</name>
<reference evidence="2 3" key="1">
    <citation type="journal article" date="2020" name="Microbiol. Resour. Announc.">
        <title>Draft Genome Sequence of a Cladosporium Species Isolated from the Mesophotic Ascidian Didemnum maculosum.</title>
        <authorList>
            <person name="Gioti A."/>
            <person name="Siaperas R."/>
            <person name="Nikolaivits E."/>
            <person name="Le Goff G."/>
            <person name="Ouazzani J."/>
            <person name="Kotoulas G."/>
            <person name="Topakas E."/>
        </authorList>
    </citation>
    <scope>NUCLEOTIDE SEQUENCE [LARGE SCALE GENOMIC DNA]</scope>
    <source>
        <strain evidence="2 3">TM138-S3</strain>
    </source>
</reference>
<evidence type="ECO:0000256" key="1">
    <source>
        <dbReference type="SAM" id="MobiDB-lite"/>
    </source>
</evidence>